<protein>
    <submittedName>
        <fullName evidence="3 5">Coiled coil domain containing protein 146</fullName>
    </submittedName>
</protein>
<dbReference type="PANTHER" id="PTHR32083:SF48">
    <property type="entry name" value="TRANS-GOLGI NETWORK-LOCALIZED SYP41-INTERACTING PROTEIN 1"/>
    <property type="match status" value="1"/>
</dbReference>
<feature type="coiled-coil region" evidence="2">
    <location>
        <begin position="126"/>
        <end position="153"/>
    </location>
</feature>
<sequence length="898" mass="104225">MGEEILLIAEPRDSLRGAFFEAKPEEIDIYLGEFASKALQGLDELLAKKEIRLLEALDLKRKCQHLVNLTKKTQKNALQLEDMFVRLTEAGKRISSALRRRNEFPDGFESEADNLRKQILRAYNDVMAADHNVESLTYQIAALEEEMKPLAKEAAKFPTAETLKSRRKEMEHAVDTEMIERKKYSLESRRLHRQLNDVSECRDQLANRLAECQKSVDSLTIEFNSVQSRPQEVMQEIIRLEGDLSALKDVLFKSEDEIKELTEMQSRLEQSKADVEAESIGLTTLSEKLSTAKHQCQELKDEEIQLNGAITKMKADLNHMAEEKRRYLESTNRVIKSGAVTRKLIRRGEKKMRHLEETIKYLEEMKKVQAADLELMKKAASKRDMKERKKLRTQISQMTGALLAQNDYAEHEKEEIRVLMKEATKLLAEIDAQKRGVTNLHRLVEAKSCETSQKKRYLRKTQLHYVQVKRDLKLQQFHLNDYRKTLLSLQRQLQNLGNLYKAISVERNECLTMINLAQQKKLTIEEKCYLYSNEVAILQSSLSNKRDQMDDVRRRMEGLRKESIVIRSDLSKQTQVNRELESHNKWFSTNLQRLNRDLDEEKTRISRLQDECKAAIQRRDCTKQQLENVQMKVKRTKESLEDLEKSGKKSRDALSAKNRELALLLHENLTEARTVEIVRSKVAEKGAVKEELIHINDQTSAARDRLFHLEDLADNPPDDNSINRLRFLQGTDPSLEELSRGEKHLLSAVAKKETKLRENHAIFTIVDNLVAQLASKTNEESERSLELAKKANFSYRINYLKETEMKATCAELRMKILHSAVLKRSLEELKAKKPEDRQLLQRRSRRDPLLLLQNETDLNFYTTEVISQLSINSIKNLLNVSFEFFAFLKSLDAHINKS</sequence>
<dbReference type="GO" id="GO:0005856">
    <property type="term" value="C:cytoskeleton"/>
    <property type="evidence" value="ECO:0007669"/>
    <property type="project" value="TreeGrafter"/>
</dbReference>
<evidence type="ECO:0000256" key="2">
    <source>
        <dbReference type="SAM" id="Coils"/>
    </source>
</evidence>
<dbReference type="OrthoDB" id="10262929at2759"/>
<evidence type="ECO:0000313" key="5">
    <source>
        <dbReference type="WBParaSite" id="EgrG_000714600"/>
    </source>
</evidence>
<gene>
    <name evidence="3" type="ORF">EgrG_000714600</name>
</gene>
<proteinExistence type="predicted"/>
<dbReference type="WBParaSite" id="EgrG_000714600">
    <property type="protein sequence ID" value="EgrG_000714600"/>
    <property type="gene ID" value="EgrG_000714600"/>
</dbReference>
<reference evidence="3" key="2">
    <citation type="submission" date="2014-06" db="EMBL/GenBank/DDBJ databases">
        <authorList>
            <person name="Aslett M."/>
        </authorList>
    </citation>
    <scope>NUCLEOTIDE SEQUENCE</scope>
</reference>
<feature type="coiled-coil region" evidence="2">
    <location>
        <begin position="591"/>
        <end position="646"/>
    </location>
</feature>
<reference evidence="5" key="3">
    <citation type="submission" date="2020-10" db="UniProtKB">
        <authorList>
            <consortium name="WormBaseParasite"/>
        </authorList>
    </citation>
    <scope>IDENTIFICATION</scope>
</reference>
<dbReference type="EMBL" id="LK028591">
    <property type="protein sequence ID" value="CDS23456.1"/>
    <property type="molecule type" value="Genomic_DNA"/>
</dbReference>
<dbReference type="PANTHER" id="PTHR32083">
    <property type="entry name" value="CILIA AND FLAGELLA-ASSOCIATED PROTEIN 58-RELATED"/>
    <property type="match status" value="1"/>
</dbReference>
<keyword evidence="1 2" id="KW-0175">Coiled coil</keyword>
<name>A0A068WYA0_ECHGR</name>
<organism evidence="3">
    <name type="scientific">Echinococcus granulosus</name>
    <name type="common">Hydatid tapeworm</name>
    <dbReference type="NCBI Taxonomy" id="6210"/>
    <lineage>
        <taxon>Eukaryota</taxon>
        <taxon>Metazoa</taxon>
        <taxon>Spiralia</taxon>
        <taxon>Lophotrochozoa</taxon>
        <taxon>Platyhelminthes</taxon>
        <taxon>Cestoda</taxon>
        <taxon>Eucestoda</taxon>
        <taxon>Cyclophyllidea</taxon>
        <taxon>Taeniidae</taxon>
        <taxon>Echinococcus</taxon>
        <taxon>Echinococcus granulosus group</taxon>
    </lineage>
</organism>
<reference evidence="3 4" key="1">
    <citation type="journal article" date="2013" name="Nature">
        <title>The genomes of four tapeworm species reveal adaptations to parasitism.</title>
        <authorList>
            <person name="Tsai I.J."/>
            <person name="Zarowiecki M."/>
            <person name="Holroyd N."/>
            <person name="Garciarrubio A."/>
            <person name="Sanchez-Flores A."/>
            <person name="Brooks K.L."/>
            <person name="Tracey A."/>
            <person name="Bobes R.J."/>
            <person name="Fragoso G."/>
            <person name="Sciutto E."/>
            <person name="Aslett M."/>
            <person name="Beasley H."/>
            <person name="Bennett H.M."/>
            <person name="Cai J."/>
            <person name="Camicia F."/>
            <person name="Clark R."/>
            <person name="Cucher M."/>
            <person name="De Silva N."/>
            <person name="Day T.A."/>
            <person name="Deplazes P."/>
            <person name="Estrada K."/>
            <person name="Fernandez C."/>
            <person name="Holland P.W."/>
            <person name="Hou J."/>
            <person name="Hu S."/>
            <person name="Huckvale T."/>
            <person name="Hung S.S."/>
            <person name="Kamenetzky L."/>
            <person name="Keane J.A."/>
            <person name="Kiss F."/>
            <person name="Koziol U."/>
            <person name="Lambert O."/>
            <person name="Liu K."/>
            <person name="Luo X."/>
            <person name="Luo Y."/>
            <person name="Macchiaroli N."/>
            <person name="Nichol S."/>
            <person name="Paps J."/>
            <person name="Parkinson J."/>
            <person name="Pouchkina-Stantcheva N."/>
            <person name="Riddiford N."/>
            <person name="Rosenzvit M."/>
            <person name="Salinas G."/>
            <person name="Wasmuth J.D."/>
            <person name="Zamanian M."/>
            <person name="Zheng Y."/>
            <person name="Cai X."/>
            <person name="Soberon X."/>
            <person name="Olson P.D."/>
            <person name="Laclette J.P."/>
            <person name="Brehm K."/>
            <person name="Berriman M."/>
            <person name="Garciarrubio A."/>
            <person name="Bobes R.J."/>
            <person name="Fragoso G."/>
            <person name="Sanchez-Flores A."/>
            <person name="Estrada K."/>
            <person name="Cevallos M.A."/>
            <person name="Morett E."/>
            <person name="Gonzalez V."/>
            <person name="Portillo T."/>
            <person name="Ochoa-Leyva A."/>
            <person name="Jose M.V."/>
            <person name="Sciutto E."/>
            <person name="Landa A."/>
            <person name="Jimenez L."/>
            <person name="Valdes V."/>
            <person name="Carrero J.C."/>
            <person name="Larralde C."/>
            <person name="Morales-Montor J."/>
            <person name="Limon-Lason J."/>
            <person name="Soberon X."/>
            <person name="Laclette J.P."/>
        </authorList>
    </citation>
    <scope>NUCLEOTIDE SEQUENCE [LARGE SCALE GENOMIC DNA]</scope>
</reference>
<feature type="coiled-coil region" evidence="2">
    <location>
        <begin position="202"/>
        <end position="302"/>
    </location>
</feature>
<dbReference type="Proteomes" id="UP000492820">
    <property type="component" value="Unassembled WGS sequence"/>
</dbReference>
<dbReference type="AlphaFoldDB" id="A0A068WYA0"/>
<evidence type="ECO:0000313" key="4">
    <source>
        <dbReference type="Proteomes" id="UP000492820"/>
    </source>
</evidence>
<accession>A0A068WYA0</accession>
<evidence type="ECO:0000256" key="1">
    <source>
        <dbReference type="ARBA" id="ARBA00023054"/>
    </source>
</evidence>
<evidence type="ECO:0000313" key="3">
    <source>
        <dbReference type="EMBL" id="CDS23456.1"/>
    </source>
</evidence>